<dbReference type="SMART" id="SM00829">
    <property type="entry name" value="PKS_ER"/>
    <property type="match status" value="1"/>
</dbReference>
<dbReference type="PANTHER" id="PTHR42813">
    <property type="entry name" value="ZINC-TYPE ALCOHOL DEHYDROGENASE-LIKE"/>
    <property type="match status" value="1"/>
</dbReference>
<dbReference type="AlphaFoldDB" id="A0A250KXF6"/>
<evidence type="ECO:0000256" key="1">
    <source>
        <dbReference type="ARBA" id="ARBA00001947"/>
    </source>
</evidence>
<keyword evidence="3 6" id="KW-0479">Metal-binding</keyword>
<comment type="cofactor">
    <cofactor evidence="1 6">
        <name>Zn(2+)</name>
        <dbReference type="ChEBI" id="CHEBI:29105"/>
    </cofactor>
</comment>
<evidence type="ECO:0000256" key="3">
    <source>
        <dbReference type="ARBA" id="ARBA00022723"/>
    </source>
</evidence>
<dbReference type="GO" id="GO:0008270">
    <property type="term" value="F:zinc ion binding"/>
    <property type="evidence" value="ECO:0007669"/>
    <property type="project" value="InterPro"/>
</dbReference>
<dbReference type="PROSITE" id="PS00059">
    <property type="entry name" value="ADH_ZINC"/>
    <property type="match status" value="1"/>
</dbReference>
<evidence type="ECO:0000313" key="9">
    <source>
        <dbReference type="Proteomes" id="UP000266313"/>
    </source>
</evidence>
<sequence>MNSKLTKSEKATLRERAEEAWRVELEESLTEDIMKTFVMKKVGEVGFVEKDRPECGSLDAILRPTKGLICTSDVHTVHGAIGERKNLTLGHEVVGVVEEVGELVTKFKRGDRVAVGSITPDWGSDAAQAGHPSQSGGALGGWKFANVKDGTFAEYVHVNEADANLAPIPDGVSDEAAVYVCDMMSTGFMAAENAGIPIGGTVAVFAQGPVGLMCTAGARLQGAGYVIAVESVPKRQELARYYGADEVVDFTKVDPVQRILDVTGGEGVDAAIEAFGASKVFKQCVMVIKPGGKVSNAGYHGEGEVIEIPREEWGVGMAEKDIVTGLCPGGRLRISRLLRLLENGRLDPTPMTTHTFQFLEIEKAFRMMENKEDGMIKPLIDFGR</sequence>
<evidence type="ECO:0000313" key="8">
    <source>
        <dbReference type="EMBL" id="BBA34449.1"/>
    </source>
</evidence>
<dbReference type="InterPro" id="IPR013149">
    <property type="entry name" value="ADH-like_C"/>
</dbReference>
<evidence type="ECO:0000256" key="5">
    <source>
        <dbReference type="ARBA" id="ARBA00023002"/>
    </source>
</evidence>
<dbReference type="InterPro" id="IPR013154">
    <property type="entry name" value="ADH-like_N"/>
</dbReference>
<proteinExistence type="inferred from homology"/>
<evidence type="ECO:0000256" key="4">
    <source>
        <dbReference type="ARBA" id="ARBA00022833"/>
    </source>
</evidence>
<dbReference type="CDD" id="cd08285">
    <property type="entry name" value="NADP_ADH"/>
    <property type="match status" value="1"/>
</dbReference>
<dbReference type="InterPro" id="IPR011032">
    <property type="entry name" value="GroES-like_sf"/>
</dbReference>
<evidence type="ECO:0000256" key="6">
    <source>
        <dbReference type="RuleBase" id="RU361277"/>
    </source>
</evidence>
<accession>A0A250KXF6</accession>
<protein>
    <submittedName>
        <fullName evidence="8">Zinc-containing alcohol dehydrogenase superfamily protein</fullName>
    </submittedName>
</protein>
<dbReference type="Pfam" id="PF00107">
    <property type="entry name" value="ADH_zinc_N"/>
    <property type="match status" value="1"/>
</dbReference>
<dbReference type="KEGG" id="mmai:sS8_2497"/>
<dbReference type="EMBL" id="AP017928">
    <property type="protein sequence ID" value="BBA34449.1"/>
    <property type="molecule type" value="Genomic_DNA"/>
</dbReference>
<dbReference type="Proteomes" id="UP000266313">
    <property type="component" value="Chromosome"/>
</dbReference>
<keyword evidence="4 6" id="KW-0862">Zinc</keyword>
<dbReference type="SUPFAM" id="SSF51735">
    <property type="entry name" value="NAD(P)-binding Rossmann-fold domains"/>
    <property type="match status" value="1"/>
</dbReference>
<organism evidence="8 9">
    <name type="scientific">Methylocaldum marinum</name>
    <dbReference type="NCBI Taxonomy" id="1432792"/>
    <lineage>
        <taxon>Bacteria</taxon>
        <taxon>Pseudomonadati</taxon>
        <taxon>Pseudomonadota</taxon>
        <taxon>Gammaproteobacteria</taxon>
        <taxon>Methylococcales</taxon>
        <taxon>Methylococcaceae</taxon>
        <taxon>Methylocaldum</taxon>
    </lineage>
</organism>
<dbReference type="GO" id="GO:0016616">
    <property type="term" value="F:oxidoreductase activity, acting on the CH-OH group of donors, NAD or NADP as acceptor"/>
    <property type="evidence" value="ECO:0007669"/>
    <property type="project" value="UniProtKB-ARBA"/>
</dbReference>
<name>A0A250KXF6_9GAMM</name>
<dbReference type="Gene3D" id="3.40.50.720">
    <property type="entry name" value="NAD(P)-binding Rossmann-like Domain"/>
    <property type="match status" value="1"/>
</dbReference>
<feature type="domain" description="Enoyl reductase (ER)" evidence="7">
    <location>
        <begin position="56"/>
        <end position="371"/>
    </location>
</feature>
<evidence type="ECO:0000259" key="7">
    <source>
        <dbReference type="SMART" id="SM00829"/>
    </source>
</evidence>
<dbReference type="RefSeq" id="WP_232020615.1">
    <property type="nucleotide sequence ID" value="NZ_AP017928.1"/>
</dbReference>
<keyword evidence="5" id="KW-0560">Oxidoreductase</keyword>
<keyword evidence="9" id="KW-1185">Reference proteome</keyword>
<dbReference type="PANTHER" id="PTHR42813:SF4">
    <property type="entry name" value="NADP-DEPENDENT ISOPROPANOL DEHYDROGENASE"/>
    <property type="match status" value="1"/>
</dbReference>
<dbReference type="SUPFAM" id="SSF50129">
    <property type="entry name" value="GroES-like"/>
    <property type="match status" value="1"/>
</dbReference>
<dbReference type="Pfam" id="PF08240">
    <property type="entry name" value="ADH_N"/>
    <property type="match status" value="1"/>
</dbReference>
<comment type="similarity">
    <text evidence="2 6">Belongs to the zinc-containing alcohol dehydrogenase family.</text>
</comment>
<dbReference type="InterPro" id="IPR036291">
    <property type="entry name" value="NAD(P)-bd_dom_sf"/>
</dbReference>
<dbReference type="InterPro" id="IPR020843">
    <property type="entry name" value="ER"/>
</dbReference>
<gene>
    <name evidence="8" type="ORF">sS8_2497</name>
</gene>
<reference evidence="8 9" key="1">
    <citation type="submission" date="2016-12" db="EMBL/GenBank/DDBJ databases">
        <title>Genome sequencing of Methylocaldum marinum.</title>
        <authorList>
            <person name="Takeuchi M."/>
            <person name="Kamagata Y."/>
            <person name="Hiraoka S."/>
            <person name="Oshima K."/>
            <person name="Hattori M."/>
            <person name="Iwasaki W."/>
        </authorList>
    </citation>
    <scope>NUCLEOTIDE SEQUENCE [LARGE SCALE GENOMIC DNA]</scope>
    <source>
        <strain evidence="8 9">S8</strain>
    </source>
</reference>
<dbReference type="Gene3D" id="3.90.180.10">
    <property type="entry name" value="Medium-chain alcohol dehydrogenases, catalytic domain"/>
    <property type="match status" value="1"/>
</dbReference>
<dbReference type="InterPro" id="IPR002328">
    <property type="entry name" value="ADH_Zn_CS"/>
</dbReference>
<evidence type="ECO:0000256" key="2">
    <source>
        <dbReference type="ARBA" id="ARBA00008072"/>
    </source>
</evidence>